<dbReference type="Proteomes" id="UP001215503">
    <property type="component" value="Unassembled WGS sequence"/>
</dbReference>
<evidence type="ECO:0000256" key="5">
    <source>
        <dbReference type="ARBA" id="ARBA00022475"/>
    </source>
</evidence>
<evidence type="ECO:0000256" key="10">
    <source>
        <dbReference type="ARBA" id="ARBA00023251"/>
    </source>
</evidence>
<feature type="transmembrane region" description="Helical" evidence="14">
    <location>
        <begin position="101"/>
        <end position="122"/>
    </location>
</feature>
<evidence type="ECO:0000256" key="14">
    <source>
        <dbReference type="HAMAP-Rule" id="MF_01006"/>
    </source>
</evidence>
<dbReference type="PANTHER" id="PTHR30622">
    <property type="entry name" value="UNDECAPRENYL-DIPHOSPHATASE"/>
    <property type="match status" value="1"/>
</dbReference>
<evidence type="ECO:0000313" key="15">
    <source>
        <dbReference type="EMBL" id="MDF2094777.1"/>
    </source>
</evidence>
<keyword evidence="16" id="KW-1185">Reference proteome</keyword>
<dbReference type="InterPro" id="IPR003824">
    <property type="entry name" value="UppP"/>
</dbReference>
<organism evidence="15 16">
    <name type="scientific">Aquibaculum arenosum</name>
    <dbReference type="NCBI Taxonomy" id="3032591"/>
    <lineage>
        <taxon>Bacteria</taxon>
        <taxon>Pseudomonadati</taxon>
        <taxon>Pseudomonadota</taxon>
        <taxon>Alphaproteobacteria</taxon>
        <taxon>Rhodospirillales</taxon>
        <taxon>Rhodovibrionaceae</taxon>
        <taxon>Aquibaculum</taxon>
    </lineage>
</organism>
<feature type="transmembrane region" description="Helical" evidence="14">
    <location>
        <begin position="239"/>
        <end position="259"/>
    </location>
</feature>
<feature type="transmembrane region" description="Helical" evidence="14">
    <location>
        <begin position="61"/>
        <end position="80"/>
    </location>
</feature>
<keyword evidence="6 14" id="KW-0812">Transmembrane</keyword>
<keyword evidence="14" id="KW-0961">Cell wall biogenesis/degradation</keyword>
<gene>
    <name evidence="14" type="primary">uppP</name>
    <name evidence="15" type="ORF">P2G67_02160</name>
</gene>
<dbReference type="PANTHER" id="PTHR30622:SF4">
    <property type="entry name" value="UNDECAPRENYL-DIPHOSPHATASE"/>
    <property type="match status" value="1"/>
</dbReference>
<feature type="transmembrane region" description="Helical" evidence="14">
    <location>
        <begin position="265"/>
        <end position="284"/>
    </location>
</feature>
<name>A0ABT5YIN9_9PROT</name>
<evidence type="ECO:0000256" key="3">
    <source>
        <dbReference type="ARBA" id="ARBA00012374"/>
    </source>
</evidence>
<comment type="subcellular location">
    <subcellularLocation>
        <location evidence="1 14">Cell membrane</location>
        <topology evidence="1 14">Multi-pass membrane protein</topology>
    </subcellularLocation>
</comment>
<keyword evidence="7 14" id="KW-0378">Hydrolase</keyword>
<reference evidence="15 16" key="1">
    <citation type="submission" date="2023-03" db="EMBL/GenBank/DDBJ databases">
        <title>Fodinicurvata sp. CAU 1616 isolated from sea sendiment.</title>
        <authorList>
            <person name="Kim W."/>
        </authorList>
    </citation>
    <scope>NUCLEOTIDE SEQUENCE [LARGE SCALE GENOMIC DNA]</scope>
    <source>
        <strain evidence="15 16">CAU 1616</strain>
    </source>
</reference>
<evidence type="ECO:0000256" key="6">
    <source>
        <dbReference type="ARBA" id="ARBA00022692"/>
    </source>
</evidence>
<evidence type="ECO:0000256" key="2">
    <source>
        <dbReference type="ARBA" id="ARBA00010621"/>
    </source>
</evidence>
<protein>
    <recommendedName>
        <fullName evidence="4 14">Undecaprenyl-diphosphatase</fullName>
        <ecNumber evidence="3 14">3.6.1.27</ecNumber>
    </recommendedName>
    <alternativeName>
        <fullName evidence="12 14">Bacitracin resistance protein</fullName>
    </alternativeName>
    <alternativeName>
        <fullName evidence="11 14">Undecaprenyl pyrophosphate phosphatase</fullName>
    </alternativeName>
</protein>
<comment type="function">
    <text evidence="14">Catalyzes the dephosphorylation of undecaprenyl diphosphate (UPP). Confers resistance to bacitracin.</text>
</comment>
<proteinExistence type="inferred from homology"/>
<sequence length="285" mass="30748">MSHTFDFTVSTLLPACSGRPMDFLQLLFLALVQGITEFLPISSSAHLILVPALTGWSDQGLMIDVALHVGTLAAVMTYFWRETLRMAEGSLSLSRGRLDSGARLLLLVVIGTLPVVVAGFSLRDLVSGEFRNPALIAGTTIGFGLVLYLADRLGRRQAVMEGMPWRHALLIGLAQCLALVPGTSRSGITITAALFLGYQRAEAARFSLLLSIPTTAAAGLLMGRELWKSDDLALQGDAIFAAFFAFVAAWLAIGGMMAWLRQASFTPFVVYRLALGLVLLGWLYL</sequence>
<evidence type="ECO:0000256" key="13">
    <source>
        <dbReference type="ARBA" id="ARBA00047594"/>
    </source>
</evidence>
<evidence type="ECO:0000256" key="11">
    <source>
        <dbReference type="ARBA" id="ARBA00032707"/>
    </source>
</evidence>
<keyword evidence="14" id="KW-0133">Cell shape</keyword>
<dbReference type="NCBIfam" id="NF001393">
    <property type="entry name" value="PRK00281.2-4"/>
    <property type="match status" value="1"/>
</dbReference>
<keyword evidence="8 14" id="KW-1133">Transmembrane helix</keyword>
<evidence type="ECO:0000256" key="7">
    <source>
        <dbReference type="ARBA" id="ARBA00022801"/>
    </source>
</evidence>
<comment type="miscellaneous">
    <text evidence="14">Bacitracin is thought to be involved in the inhibition of peptidoglycan synthesis by sequestering undecaprenyl diphosphate, thereby reducing the pool of lipid carrier available.</text>
</comment>
<keyword evidence="14" id="KW-0573">Peptidoglycan synthesis</keyword>
<dbReference type="EC" id="3.6.1.27" evidence="3 14"/>
<feature type="transmembrane region" description="Helical" evidence="14">
    <location>
        <begin position="134"/>
        <end position="150"/>
    </location>
</feature>
<dbReference type="HAMAP" id="MF_01006">
    <property type="entry name" value="Undec_diphosphatase"/>
    <property type="match status" value="1"/>
</dbReference>
<keyword evidence="9 14" id="KW-0472">Membrane</keyword>
<accession>A0ABT5YIN9</accession>
<evidence type="ECO:0000256" key="9">
    <source>
        <dbReference type="ARBA" id="ARBA00023136"/>
    </source>
</evidence>
<keyword evidence="5 14" id="KW-1003">Cell membrane</keyword>
<dbReference type="Pfam" id="PF02673">
    <property type="entry name" value="BacA"/>
    <property type="match status" value="1"/>
</dbReference>
<comment type="caution">
    <text evidence="15">The sequence shown here is derived from an EMBL/GenBank/DDBJ whole genome shotgun (WGS) entry which is preliminary data.</text>
</comment>
<evidence type="ECO:0000256" key="4">
    <source>
        <dbReference type="ARBA" id="ARBA00021581"/>
    </source>
</evidence>
<feature type="transmembrane region" description="Helical" evidence="14">
    <location>
        <begin position="208"/>
        <end position="227"/>
    </location>
</feature>
<evidence type="ECO:0000256" key="12">
    <source>
        <dbReference type="ARBA" id="ARBA00032932"/>
    </source>
</evidence>
<evidence type="ECO:0000256" key="1">
    <source>
        <dbReference type="ARBA" id="ARBA00004651"/>
    </source>
</evidence>
<evidence type="ECO:0000256" key="8">
    <source>
        <dbReference type="ARBA" id="ARBA00022989"/>
    </source>
</evidence>
<dbReference type="EMBL" id="JARHUD010000001">
    <property type="protein sequence ID" value="MDF2094777.1"/>
    <property type="molecule type" value="Genomic_DNA"/>
</dbReference>
<dbReference type="GO" id="GO:0050380">
    <property type="term" value="F:undecaprenyl-diphosphatase activity"/>
    <property type="evidence" value="ECO:0007669"/>
    <property type="project" value="UniProtKB-EC"/>
</dbReference>
<comment type="similarity">
    <text evidence="2 14">Belongs to the UppP family.</text>
</comment>
<comment type="catalytic activity">
    <reaction evidence="13 14">
        <text>di-trans,octa-cis-undecaprenyl diphosphate + H2O = di-trans,octa-cis-undecaprenyl phosphate + phosphate + H(+)</text>
        <dbReference type="Rhea" id="RHEA:28094"/>
        <dbReference type="ChEBI" id="CHEBI:15377"/>
        <dbReference type="ChEBI" id="CHEBI:15378"/>
        <dbReference type="ChEBI" id="CHEBI:43474"/>
        <dbReference type="ChEBI" id="CHEBI:58405"/>
        <dbReference type="ChEBI" id="CHEBI:60392"/>
        <dbReference type="EC" id="3.6.1.27"/>
    </reaction>
</comment>
<evidence type="ECO:0000313" key="16">
    <source>
        <dbReference type="Proteomes" id="UP001215503"/>
    </source>
</evidence>
<keyword evidence="10 14" id="KW-0046">Antibiotic resistance</keyword>